<proteinExistence type="predicted"/>
<name>A0ABT1GX31_9NOCA</name>
<dbReference type="InterPro" id="IPR003018">
    <property type="entry name" value="GAF"/>
</dbReference>
<evidence type="ECO:0000256" key="1">
    <source>
        <dbReference type="SAM" id="MobiDB-lite"/>
    </source>
</evidence>
<organism evidence="3 4">
    <name type="scientific">Williamsia serinedens</name>
    <dbReference type="NCBI Taxonomy" id="391736"/>
    <lineage>
        <taxon>Bacteria</taxon>
        <taxon>Bacillati</taxon>
        <taxon>Actinomycetota</taxon>
        <taxon>Actinomycetes</taxon>
        <taxon>Mycobacteriales</taxon>
        <taxon>Nocardiaceae</taxon>
        <taxon>Williamsia</taxon>
    </lineage>
</organism>
<feature type="compositionally biased region" description="Low complexity" evidence="1">
    <location>
        <begin position="1"/>
        <end position="10"/>
    </location>
</feature>
<sequence>MPSPSATRTPPTAPEPAIQAGDDPRHHAEVLSAVYDARMSGTRAPARPRDVIDDSWRRLLADGADPDRMARSTPDPEIIDLDQERRASGLDEVIDEMTAGLGAVTTDGDNIVVVADRAGRVLWRSGSPRVLSRADRLGFVEGASWAEGSVGTNAIGTALVAGSAVQVFSAEHFTRTHHTWTCTGAPIRDARTGEVLGVVDVSGPAATIHPTTLALVDAVARLAESRLREVHRRSLDRLRTVAAPMLARMAGRAVAVDDHGWVAAVDGIDSGARLTLPHEIGPGRAMLPDLGSCDLDPLPGGWLIRLADADGDMAEQATTLVVDLCSDRDPSVRVVGPMGSWTQTVSPRHAEILYLLSLHAPAGRTAGDLAADLFGDASRVVTVRAEMSRLRRQLSGLVAGSPYRFVAGLDVEVSVPADPAHLLPRSTAPAIRHARLA</sequence>
<gene>
    <name evidence="3" type="ORF">LX12_000709</name>
</gene>
<keyword evidence="4" id="KW-1185">Reference proteome</keyword>
<comment type="caution">
    <text evidence="3">The sequence shown here is derived from an EMBL/GenBank/DDBJ whole genome shotgun (WGS) entry which is preliminary data.</text>
</comment>
<reference evidence="3 4" key="1">
    <citation type="submission" date="2022-06" db="EMBL/GenBank/DDBJ databases">
        <title>Genomic Encyclopedia of Archaeal and Bacterial Type Strains, Phase II (KMG-II): from individual species to whole genera.</title>
        <authorList>
            <person name="Goeker M."/>
        </authorList>
    </citation>
    <scope>NUCLEOTIDE SEQUENCE [LARGE SCALE GENOMIC DNA]</scope>
    <source>
        <strain evidence="3 4">DSM 45037</strain>
    </source>
</reference>
<dbReference type="EMBL" id="JAMTCG010000001">
    <property type="protein sequence ID" value="MCP2159545.1"/>
    <property type="molecule type" value="Genomic_DNA"/>
</dbReference>
<dbReference type="Gene3D" id="3.30.450.40">
    <property type="match status" value="1"/>
</dbReference>
<evidence type="ECO:0000259" key="2">
    <source>
        <dbReference type="Pfam" id="PF01590"/>
    </source>
</evidence>
<dbReference type="InterPro" id="IPR029016">
    <property type="entry name" value="GAF-like_dom_sf"/>
</dbReference>
<dbReference type="Proteomes" id="UP001205740">
    <property type="component" value="Unassembled WGS sequence"/>
</dbReference>
<dbReference type="Pfam" id="PF01590">
    <property type="entry name" value="GAF"/>
    <property type="match status" value="1"/>
</dbReference>
<feature type="region of interest" description="Disordered" evidence="1">
    <location>
        <begin position="1"/>
        <end position="24"/>
    </location>
</feature>
<evidence type="ECO:0000313" key="4">
    <source>
        <dbReference type="Proteomes" id="UP001205740"/>
    </source>
</evidence>
<evidence type="ECO:0000313" key="3">
    <source>
        <dbReference type="EMBL" id="MCP2159545.1"/>
    </source>
</evidence>
<protein>
    <submittedName>
        <fullName evidence="3">GAF domain-containing protein</fullName>
    </submittedName>
</protein>
<accession>A0ABT1GX31</accession>
<feature type="domain" description="GAF" evidence="2">
    <location>
        <begin position="124"/>
        <end position="226"/>
    </location>
</feature>
<dbReference type="RefSeq" id="WP_253653103.1">
    <property type="nucleotide sequence ID" value="NZ_BAAAOE010000004.1"/>
</dbReference>